<organism evidence="1 2">
    <name type="scientific">Coregonus suidteri</name>
    <dbReference type="NCBI Taxonomy" id="861788"/>
    <lineage>
        <taxon>Eukaryota</taxon>
        <taxon>Metazoa</taxon>
        <taxon>Chordata</taxon>
        <taxon>Craniata</taxon>
        <taxon>Vertebrata</taxon>
        <taxon>Euteleostomi</taxon>
        <taxon>Actinopterygii</taxon>
        <taxon>Neopterygii</taxon>
        <taxon>Teleostei</taxon>
        <taxon>Protacanthopterygii</taxon>
        <taxon>Salmoniformes</taxon>
        <taxon>Salmonidae</taxon>
        <taxon>Coregoninae</taxon>
        <taxon>Coregonus</taxon>
    </lineage>
</organism>
<dbReference type="AlphaFoldDB" id="A0AAN8QS26"/>
<sequence length="63" mass="6696">LNVRQGGISQRRLPACAIHLQSGRGGVNISCSDCSWEGLLREDWAACVCFGTVVEPTAAHAAR</sequence>
<comment type="caution">
    <text evidence="1">The sequence shown here is derived from an EMBL/GenBank/DDBJ whole genome shotgun (WGS) entry which is preliminary data.</text>
</comment>
<evidence type="ECO:0000313" key="1">
    <source>
        <dbReference type="EMBL" id="KAK6314120.1"/>
    </source>
</evidence>
<reference evidence="1 2" key="1">
    <citation type="submission" date="2021-04" db="EMBL/GenBank/DDBJ databases">
        <authorList>
            <person name="De Guttry C."/>
            <person name="Zahm M."/>
            <person name="Klopp C."/>
            <person name="Cabau C."/>
            <person name="Louis A."/>
            <person name="Berthelot C."/>
            <person name="Parey E."/>
            <person name="Roest Crollius H."/>
            <person name="Montfort J."/>
            <person name="Robinson-Rechavi M."/>
            <person name="Bucao C."/>
            <person name="Bouchez O."/>
            <person name="Gislard M."/>
            <person name="Lluch J."/>
            <person name="Milhes M."/>
            <person name="Lampietro C."/>
            <person name="Lopez Roques C."/>
            <person name="Donnadieu C."/>
            <person name="Braasch I."/>
            <person name="Desvignes T."/>
            <person name="Postlethwait J."/>
            <person name="Bobe J."/>
            <person name="Wedekind C."/>
            <person name="Guiguen Y."/>
        </authorList>
    </citation>
    <scope>NUCLEOTIDE SEQUENCE [LARGE SCALE GENOMIC DNA]</scope>
    <source>
        <strain evidence="1">Cs_M1</strain>
        <tissue evidence="1">Blood</tissue>
    </source>
</reference>
<gene>
    <name evidence="1" type="ORF">J4Q44_G00155790</name>
</gene>
<feature type="non-terminal residue" evidence="1">
    <location>
        <position position="1"/>
    </location>
</feature>
<name>A0AAN8QS26_9TELE</name>
<evidence type="ECO:0000313" key="2">
    <source>
        <dbReference type="Proteomes" id="UP001356427"/>
    </source>
</evidence>
<dbReference type="Proteomes" id="UP001356427">
    <property type="component" value="Unassembled WGS sequence"/>
</dbReference>
<protein>
    <submittedName>
        <fullName evidence="1">Uncharacterized protein</fullName>
    </submittedName>
</protein>
<dbReference type="EMBL" id="JAGTTL010000013">
    <property type="protein sequence ID" value="KAK6314120.1"/>
    <property type="molecule type" value="Genomic_DNA"/>
</dbReference>
<accession>A0AAN8QS26</accession>
<keyword evidence="2" id="KW-1185">Reference proteome</keyword>
<proteinExistence type="predicted"/>